<evidence type="ECO:0000256" key="5">
    <source>
        <dbReference type="ARBA" id="ARBA00022741"/>
    </source>
</evidence>
<evidence type="ECO:0000259" key="11">
    <source>
        <dbReference type="PROSITE" id="PS50893"/>
    </source>
</evidence>
<feature type="domain" description="ABC transmembrane type-1" evidence="12">
    <location>
        <begin position="81"/>
        <end position="361"/>
    </location>
</feature>
<feature type="region of interest" description="Disordered" evidence="9">
    <location>
        <begin position="1272"/>
        <end position="1292"/>
    </location>
</feature>
<dbReference type="GO" id="GO:0140359">
    <property type="term" value="F:ABC-type transporter activity"/>
    <property type="evidence" value="ECO:0007669"/>
    <property type="project" value="InterPro"/>
</dbReference>
<feature type="domain" description="ABC transmembrane type-1" evidence="12">
    <location>
        <begin position="708"/>
        <end position="948"/>
    </location>
</feature>
<dbReference type="InterPro" id="IPR003593">
    <property type="entry name" value="AAA+_ATPase"/>
</dbReference>
<dbReference type="PROSITE" id="PS00211">
    <property type="entry name" value="ABC_TRANSPORTER_1"/>
    <property type="match status" value="2"/>
</dbReference>
<dbReference type="InterPro" id="IPR027417">
    <property type="entry name" value="P-loop_NTPase"/>
</dbReference>
<name>A0A7S4QNI1_9DINO</name>
<feature type="transmembrane region" description="Helical" evidence="10">
    <location>
        <begin position="746"/>
        <end position="770"/>
    </location>
</feature>
<feature type="domain" description="ABC transporter" evidence="11">
    <location>
        <begin position="1025"/>
        <end position="1263"/>
    </location>
</feature>
<reference evidence="13" key="1">
    <citation type="submission" date="2021-01" db="EMBL/GenBank/DDBJ databases">
        <authorList>
            <person name="Corre E."/>
            <person name="Pelletier E."/>
            <person name="Niang G."/>
            <person name="Scheremetjew M."/>
            <person name="Finn R."/>
            <person name="Kale V."/>
            <person name="Holt S."/>
            <person name="Cochrane G."/>
            <person name="Meng A."/>
            <person name="Brown T."/>
            <person name="Cohen L."/>
        </authorList>
    </citation>
    <scope>NUCLEOTIDE SEQUENCE</scope>
    <source>
        <strain evidence="13">CCMP3105</strain>
    </source>
</reference>
<dbReference type="SMART" id="SM00382">
    <property type="entry name" value="AAA"/>
    <property type="match status" value="2"/>
</dbReference>
<dbReference type="GO" id="GO:0005524">
    <property type="term" value="F:ATP binding"/>
    <property type="evidence" value="ECO:0007669"/>
    <property type="project" value="UniProtKB-KW"/>
</dbReference>
<feature type="transmembrane region" description="Helical" evidence="10">
    <location>
        <begin position="120"/>
        <end position="142"/>
    </location>
</feature>
<evidence type="ECO:0000313" key="13">
    <source>
        <dbReference type="EMBL" id="CAE4587443.1"/>
    </source>
</evidence>
<dbReference type="Pfam" id="PF00005">
    <property type="entry name" value="ABC_tran"/>
    <property type="match status" value="2"/>
</dbReference>
<feature type="transmembrane region" description="Helical" evidence="10">
    <location>
        <begin position="694"/>
        <end position="717"/>
    </location>
</feature>
<dbReference type="InterPro" id="IPR044726">
    <property type="entry name" value="ABCC_6TM_D2"/>
</dbReference>
<evidence type="ECO:0000256" key="10">
    <source>
        <dbReference type="SAM" id="Phobius"/>
    </source>
</evidence>
<dbReference type="EMBL" id="HBNR01032696">
    <property type="protein sequence ID" value="CAE4587443.1"/>
    <property type="molecule type" value="Transcribed_RNA"/>
</dbReference>
<dbReference type="CDD" id="cd03244">
    <property type="entry name" value="ABCC_MRP_domain2"/>
    <property type="match status" value="1"/>
</dbReference>
<dbReference type="InterPro" id="IPR011527">
    <property type="entry name" value="ABC1_TM_dom"/>
</dbReference>
<feature type="transmembrane region" description="Helical" evidence="10">
    <location>
        <begin position="79"/>
        <end position="100"/>
    </location>
</feature>
<evidence type="ECO:0000256" key="4">
    <source>
        <dbReference type="ARBA" id="ARBA00022692"/>
    </source>
</evidence>
<dbReference type="PROSITE" id="PS50929">
    <property type="entry name" value="ABC_TM1F"/>
    <property type="match status" value="2"/>
</dbReference>
<dbReference type="InterPro" id="IPR036640">
    <property type="entry name" value="ABC1_TM_sf"/>
</dbReference>
<feature type="region of interest" description="Disordered" evidence="9">
    <location>
        <begin position="644"/>
        <end position="665"/>
    </location>
</feature>
<evidence type="ECO:0000256" key="3">
    <source>
        <dbReference type="ARBA" id="ARBA00022448"/>
    </source>
</evidence>
<dbReference type="PROSITE" id="PS50893">
    <property type="entry name" value="ABC_TRANSPORTER_2"/>
    <property type="match status" value="2"/>
</dbReference>
<comment type="subcellular location">
    <subcellularLocation>
        <location evidence="1">Membrane</location>
        <topology evidence="1">Multi-pass membrane protein</topology>
    </subcellularLocation>
</comment>
<dbReference type="FunFam" id="3.40.50.300:FF:000997">
    <property type="entry name" value="Multidrug resistance-associated protein 1"/>
    <property type="match status" value="1"/>
</dbReference>
<sequence length="1292" mass="139206">MADRAGPISQLLFLWAQPLLRRGFSRPLQQGDALALPARFHPAVLHARFRELWQSSGVGAQGGRQALLRVFWQLLSHDLRLAFALQACVVALKLCGVWLLRRLVQLVTTPGASRGEGLAVAGALCLCNALDLTLAAFATFSLQQALRGLYNLFARTVLWKSTRLRPSGQSGLQRGDLVSLALSDCSRLIEMSGIIMQGLSAPALLVAAAAMLGGLLGPLVLVAGVPAVAAGWLIHRVGKWQGKSFAAKMAWQGRRLSVLNEMLQSVRFTKYYVLEAQYSAEMAEHRRRELRQLFLMKLYDALNWPIAMIVPVAATVLVLSLHFAVHGEPPGVADSIALVAAARFMYLPFAFFGALLGGTNMLLAACGRLHRLLTQPELHRLPLAPAADPACEASISIGSLSFAWNSDDEAAPPTLRSIDLAVPEGELWAVVGEIGSGKSSLLQALLGGIDVVGGGDKLSAKVVTRGSSRAYVGQQPMVMNATVRDNILFGVQDIAEVGGEEAYRAAVAAAALQPDLEILPAGDMTEIGEKGVTLSGGQKSRVALARAVLATKRGGLVLLDDPLAAVDAHVGAHIFHQCLIGALAGATRVLVTNQLHFLGHSAFSQILLLEGGRLVERGTFEELTSDPGSRFAKLAALAGKMDGGGAAEGRASPNDDGAAAPETQKTKVLSGKEKGERLVQAEAKKEGAVTLSTILYYIRDMGGCGAFLVLVLCSWSFHLAEVFPDLFLAVWQGDLLRKTAEWYMTLWIAISIFGLVLTVNSRVSWVCLTLRAARSTHRRMLQRVLRCPTAFFDRTPSGRVMNRFGEDQMTVDWTAAIMLEVLCIVTMKAVDTLALAMATRPLAAPAVFVCLVCFFTVREIHRRTNREAIRWWMVTKSPMFHIFEEILSGIETIHAFGREEFFCSRFEDALLTNSQWLMCRDASTLWAEQRLGWSSSVIVGSIAVLMVMMPAEESAAFDSVSVIYVLTLGETLKWVAYFLVQVEGVFSSVERIADFSEGLEQEPPWEQPADAALRKSGWPPEACELAFEGVSIRYLPHMPRALDGLSVQLRPGERLGIVGRTGSGKSTVMGALFRLFPLEEGRIVLGGVDIQSVGLELLRRSITIVPQDPLLFAGSLRRNLDPLSSWPDEEVAAALARCGFSAEAQEGGLPGAGGLDCQVTDGGSNFSVGERQVLCLARALLRRSRVLCLDEATASVDAVSEARVQRVLADELGKCIVLTVAHRLRTVLGSDRILVLDAGTRAQLGRPQELLEEPGLFRSLASRAGLCGDAGPDSTPVDATAAPGGASPEFSI</sequence>
<evidence type="ECO:0000259" key="12">
    <source>
        <dbReference type="PROSITE" id="PS50929"/>
    </source>
</evidence>
<keyword evidence="3" id="KW-0813">Transport</keyword>
<dbReference type="Gene3D" id="3.40.50.300">
    <property type="entry name" value="P-loop containing nucleotide triphosphate hydrolases"/>
    <property type="match status" value="2"/>
</dbReference>
<evidence type="ECO:0000256" key="1">
    <source>
        <dbReference type="ARBA" id="ARBA00004141"/>
    </source>
</evidence>
<evidence type="ECO:0000256" key="8">
    <source>
        <dbReference type="ARBA" id="ARBA00023136"/>
    </source>
</evidence>
<evidence type="ECO:0008006" key="14">
    <source>
        <dbReference type="Google" id="ProtNLM"/>
    </source>
</evidence>
<dbReference type="FunFam" id="3.40.50.300:FF:000630">
    <property type="entry name" value="ATP-binding cassette (ABC) transporter, putative"/>
    <property type="match status" value="1"/>
</dbReference>
<dbReference type="InterPro" id="IPR050173">
    <property type="entry name" value="ABC_transporter_C-like"/>
</dbReference>
<evidence type="ECO:0000256" key="6">
    <source>
        <dbReference type="ARBA" id="ARBA00022840"/>
    </source>
</evidence>
<feature type="transmembrane region" description="Helical" evidence="10">
    <location>
        <begin position="842"/>
        <end position="860"/>
    </location>
</feature>
<keyword evidence="7 10" id="KW-1133">Transmembrane helix</keyword>
<dbReference type="GO" id="GO:0016020">
    <property type="term" value="C:membrane"/>
    <property type="evidence" value="ECO:0007669"/>
    <property type="project" value="UniProtKB-SubCell"/>
</dbReference>
<feature type="transmembrane region" description="Helical" evidence="10">
    <location>
        <begin position="345"/>
        <end position="366"/>
    </location>
</feature>
<dbReference type="GO" id="GO:0016887">
    <property type="term" value="F:ATP hydrolysis activity"/>
    <property type="evidence" value="ECO:0007669"/>
    <property type="project" value="InterPro"/>
</dbReference>
<dbReference type="PANTHER" id="PTHR24223">
    <property type="entry name" value="ATP-BINDING CASSETTE SUB-FAMILY C"/>
    <property type="match status" value="1"/>
</dbReference>
<dbReference type="SUPFAM" id="SSF90123">
    <property type="entry name" value="ABC transporter transmembrane region"/>
    <property type="match status" value="2"/>
</dbReference>
<gene>
    <name evidence="13" type="ORF">AMON00008_LOCUS22440</name>
</gene>
<feature type="domain" description="ABC transporter" evidence="11">
    <location>
        <begin position="395"/>
        <end position="636"/>
    </location>
</feature>
<evidence type="ECO:0000256" key="7">
    <source>
        <dbReference type="ARBA" id="ARBA00022989"/>
    </source>
</evidence>
<dbReference type="SUPFAM" id="SSF52540">
    <property type="entry name" value="P-loop containing nucleoside triphosphate hydrolases"/>
    <property type="match status" value="2"/>
</dbReference>
<feature type="transmembrane region" description="Helical" evidence="10">
    <location>
        <begin position="215"/>
        <end position="234"/>
    </location>
</feature>
<dbReference type="InterPro" id="IPR017871">
    <property type="entry name" value="ABC_transporter-like_CS"/>
</dbReference>
<dbReference type="CDD" id="cd03250">
    <property type="entry name" value="ABCC_MRP_domain1"/>
    <property type="match status" value="1"/>
</dbReference>
<keyword evidence="6" id="KW-0067">ATP-binding</keyword>
<evidence type="ECO:0000256" key="2">
    <source>
        <dbReference type="ARBA" id="ARBA00009726"/>
    </source>
</evidence>
<protein>
    <recommendedName>
        <fullName evidence="14">ATP-dependent transporter ycf16</fullName>
    </recommendedName>
</protein>
<comment type="similarity">
    <text evidence="2">Belongs to the ABC transporter superfamily. ABCC family. Conjugate transporter (TC 3.A.1.208) subfamily.</text>
</comment>
<dbReference type="PANTHER" id="PTHR24223:SF456">
    <property type="entry name" value="MULTIDRUG RESISTANCE-ASSOCIATED PROTEIN LETHAL(2)03659"/>
    <property type="match status" value="1"/>
</dbReference>
<organism evidence="13">
    <name type="scientific">Alexandrium monilatum</name>
    <dbReference type="NCBI Taxonomy" id="311494"/>
    <lineage>
        <taxon>Eukaryota</taxon>
        <taxon>Sar</taxon>
        <taxon>Alveolata</taxon>
        <taxon>Dinophyceae</taxon>
        <taxon>Gonyaulacales</taxon>
        <taxon>Pyrocystaceae</taxon>
        <taxon>Alexandrium</taxon>
    </lineage>
</organism>
<proteinExistence type="inferred from homology"/>
<keyword evidence="5" id="KW-0547">Nucleotide-binding</keyword>
<evidence type="ECO:0000256" key="9">
    <source>
        <dbReference type="SAM" id="MobiDB-lite"/>
    </source>
</evidence>
<dbReference type="InterPro" id="IPR003439">
    <property type="entry name" value="ABC_transporter-like_ATP-bd"/>
</dbReference>
<keyword evidence="4 10" id="KW-0812">Transmembrane</keyword>
<dbReference type="Pfam" id="PF00664">
    <property type="entry name" value="ABC_membrane"/>
    <property type="match status" value="2"/>
</dbReference>
<feature type="transmembrane region" description="Helical" evidence="10">
    <location>
        <begin position="301"/>
        <end position="325"/>
    </location>
</feature>
<dbReference type="Gene3D" id="1.20.1560.10">
    <property type="entry name" value="ABC transporter type 1, transmembrane domain"/>
    <property type="match status" value="2"/>
</dbReference>
<accession>A0A7S4QNI1</accession>
<keyword evidence="8 10" id="KW-0472">Membrane</keyword>
<dbReference type="CDD" id="cd18580">
    <property type="entry name" value="ABC_6TM_ABCC_D2"/>
    <property type="match status" value="1"/>
</dbReference>